<keyword evidence="4" id="KW-1185">Reference proteome</keyword>
<keyword evidence="2" id="KW-1133">Transmembrane helix</keyword>
<dbReference type="PATRIC" id="fig|927668.3.peg.1645"/>
<evidence type="ECO:0000256" key="2">
    <source>
        <dbReference type="SAM" id="Phobius"/>
    </source>
</evidence>
<dbReference type="AlphaFoldDB" id="L8N143"/>
<reference evidence="3 4" key="1">
    <citation type="journal article" date="2013" name="Proc. Natl. Acad. Sci. U.S.A.">
        <title>Improving the coverage of the cyanobacterial phylum using diversity-driven genome sequencing.</title>
        <authorList>
            <person name="Shih P.M."/>
            <person name="Wu D."/>
            <person name="Latifi A."/>
            <person name="Axen S.D."/>
            <person name="Fewer D.P."/>
            <person name="Talla E."/>
            <person name="Calteau A."/>
            <person name="Cai F."/>
            <person name="Tandeau de Marsac N."/>
            <person name="Rippka R."/>
            <person name="Herdman M."/>
            <person name="Sivonen K."/>
            <person name="Coursin T."/>
            <person name="Laurent T."/>
            <person name="Goodwin L."/>
            <person name="Nolan M."/>
            <person name="Davenport K.W."/>
            <person name="Han C.S."/>
            <person name="Rubin E.M."/>
            <person name="Eisen J.A."/>
            <person name="Woyke T."/>
            <person name="Gugger M."/>
            <person name="Kerfeld C.A."/>
        </authorList>
    </citation>
    <scope>NUCLEOTIDE SEQUENCE [LARGE SCALE GENOMIC DNA]</scope>
    <source>
        <strain evidence="3 4">PCC 7429</strain>
    </source>
</reference>
<sequence length="781" mass="88154">MLGYGNRKRLTMPRMESLPESSKPFGDLVKTDRVKTDREIAHADLVEQSSELVKVQGDRQLERLDHHLERQNINESNESPEIDLRDHFTWSNLAIVTSIPLVGGLIALGLIYLSNPSAISWLASANTPAFYSNSLWNIPKSIPQIQSELGRIQLKLGESYNLPTGEILYTVLETETQNIREIRLYQPVRDRNEEKILLLSTTTIAGIDEYFVRAPLLKYATYPIPERLQVGRNRLPLKKFSLLTDPPSQFKGIWFSTTGNVDGIAYGQIYYIPIDKRSQLIELDPWTSSTGELPKWRNVLSHDTNAVQLVINQTQEFEPLYLVFQPEENSTTEIGKVQLRQINLNEAKNQPKLYQDALVMASVGLWSPALEKFTQVVDEWRSQGKNLPPFLQEQYDLIALHAKITSDRVQNSNSNLGEKALINIIDGKWKEALAIANDPSYKGDKIAEMLAKYHPHIWPRVTTMMTFTDAIEIKLWGGLVVLQRNGLRRAEHWLRSQKVDTKDSNQLLQRLDLAPITLQPQQLLGTVSYLGKDAGSDWFLPPPKLESGQAWYEVNINLIKDGDKWVSAPFKELSDRSSIVLWRILGLATNPNLGIVLYDGYGKSQAATLTAQSLWVSDDGRLRILASGETILAPLLPKSIIPPLVTSGGTFDPPKGNPVEWQSLSPKTIERLIRAMYGELQRGGQVSMSIEDFSILVQQQWTLSSVNLDGSGQSEYLLLLDRSKVDLGDRHYPLAIAFASDGSLIFSDMNGSRVWMDVLPSSTEGQILTLRNGRYEIWNFR</sequence>
<dbReference type="Proteomes" id="UP000011201">
    <property type="component" value="Unassembled WGS sequence"/>
</dbReference>
<proteinExistence type="predicted"/>
<keyword evidence="2" id="KW-0812">Transmembrane</keyword>
<comment type="caution">
    <text evidence="3">The sequence shown here is derived from an EMBL/GenBank/DDBJ whole genome shotgun (WGS) entry which is preliminary data.</text>
</comment>
<dbReference type="EMBL" id="ALWB01000042">
    <property type="protein sequence ID" value="ELS33441.1"/>
    <property type="molecule type" value="Genomic_DNA"/>
</dbReference>
<accession>L8N143</accession>
<evidence type="ECO:0000313" key="3">
    <source>
        <dbReference type="EMBL" id="ELS33441.1"/>
    </source>
</evidence>
<keyword evidence="2" id="KW-0472">Membrane</keyword>
<feature type="region of interest" description="Disordered" evidence="1">
    <location>
        <begin position="1"/>
        <end position="27"/>
    </location>
</feature>
<evidence type="ECO:0000313" key="4">
    <source>
        <dbReference type="Proteomes" id="UP000011201"/>
    </source>
</evidence>
<gene>
    <name evidence="3" type="ORF">Pse7429DRAFT_1388</name>
</gene>
<evidence type="ECO:0000256" key="1">
    <source>
        <dbReference type="SAM" id="MobiDB-lite"/>
    </source>
</evidence>
<feature type="compositionally biased region" description="Basic residues" evidence="1">
    <location>
        <begin position="1"/>
        <end position="11"/>
    </location>
</feature>
<protein>
    <submittedName>
        <fullName evidence="3">Uncharacterized protein</fullName>
    </submittedName>
</protein>
<name>L8N143_9CYAN</name>
<feature type="transmembrane region" description="Helical" evidence="2">
    <location>
        <begin position="93"/>
        <end position="113"/>
    </location>
</feature>
<organism evidence="3 4">
    <name type="scientific">Pseudanabaena biceps PCC 7429</name>
    <dbReference type="NCBI Taxonomy" id="927668"/>
    <lineage>
        <taxon>Bacteria</taxon>
        <taxon>Bacillati</taxon>
        <taxon>Cyanobacteriota</taxon>
        <taxon>Cyanophyceae</taxon>
        <taxon>Pseudanabaenales</taxon>
        <taxon>Pseudanabaenaceae</taxon>
        <taxon>Pseudanabaena</taxon>
    </lineage>
</organism>